<dbReference type="AlphaFoldDB" id="A0A2R6ANL6"/>
<protein>
    <submittedName>
        <fullName evidence="2">Uncharacterized protein</fullName>
    </submittedName>
</protein>
<dbReference type="EMBL" id="NEXE01000137">
    <property type="protein sequence ID" value="PSN87967.1"/>
    <property type="molecule type" value="Genomic_DNA"/>
</dbReference>
<feature type="region of interest" description="Disordered" evidence="1">
    <location>
        <begin position="38"/>
        <end position="123"/>
    </location>
</feature>
<organism evidence="2 3">
    <name type="scientific">Candidatus Marsarchaeota G2 archaeon OSP_D</name>
    <dbReference type="NCBI Taxonomy" id="1978157"/>
    <lineage>
        <taxon>Archaea</taxon>
        <taxon>Candidatus Marsarchaeota</taxon>
        <taxon>Candidatus Marsarchaeota group 2</taxon>
    </lineage>
</organism>
<sequence>MWYFAQYYIAFGVLMVSGYPRERFRSPALTIVAASPTITQRRRGAASRRRGKGVKPHSHNHPAGIKLLPPAAGYQGGGFDRVRREEEGAPTTGLGGQYAKFKPTPTATNRPINQSVGLGRPTG</sequence>
<proteinExistence type="predicted"/>
<accession>A0A2R6ANL6</accession>
<comment type="caution">
    <text evidence="2">The sequence shown here is derived from an EMBL/GenBank/DDBJ whole genome shotgun (WGS) entry which is preliminary data.</text>
</comment>
<gene>
    <name evidence="2" type="ORF">B9Q03_09790</name>
</gene>
<reference evidence="2 3" key="1">
    <citation type="submission" date="2017-04" db="EMBL/GenBank/DDBJ databases">
        <title>Novel microbial lineages endemic to geothermal iron-oxide mats fill important gaps in the evolutionary history of Archaea.</title>
        <authorList>
            <person name="Jay Z.J."/>
            <person name="Beam J.P."/>
            <person name="Dlakic M."/>
            <person name="Rusch D.B."/>
            <person name="Kozubal M.A."/>
            <person name="Inskeep W.P."/>
        </authorList>
    </citation>
    <scope>NUCLEOTIDE SEQUENCE [LARGE SCALE GENOMIC DNA]</scope>
    <source>
        <strain evidence="2">OSP_D</strain>
    </source>
</reference>
<evidence type="ECO:0000256" key="1">
    <source>
        <dbReference type="SAM" id="MobiDB-lite"/>
    </source>
</evidence>
<name>A0A2R6ANL6_9ARCH</name>
<evidence type="ECO:0000313" key="3">
    <source>
        <dbReference type="Proteomes" id="UP000240322"/>
    </source>
</evidence>
<feature type="compositionally biased region" description="Basic residues" evidence="1">
    <location>
        <begin position="40"/>
        <end position="60"/>
    </location>
</feature>
<dbReference type="Proteomes" id="UP000240322">
    <property type="component" value="Unassembled WGS sequence"/>
</dbReference>
<evidence type="ECO:0000313" key="2">
    <source>
        <dbReference type="EMBL" id="PSN87967.1"/>
    </source>
</evidence>
<feature type="compositionally biased region" description="Polar residues" evidence="1">
    <location>
        <begin position="105"/>
        <end position="116"/>
    </location>
</feature>